<reference evidence="1" key="1">
    <citation type="submission" date="2022-02" db="EMBL/GenBank/DDBJ databases">
        <title>Crop Bioprotection Bacillus Genome Sequencing.</title>
        <authorList>
            <person name="Dunlap C."/>
        </authorList>
    </citation>
    <scope>NUCLEOTIDE SEQUENCE</scope>
    <source>
        <strain evidence="1">T20C13</strain>
    </source>
</reference>
<gene>
    <name evidence="1" type="ORF">MOE99_16095</name>
</gene>
<dbReference type="AlphaFoldDB" id="A0A9Q4HSF1"/>
<evidence type="ECO:0000313" key="1">
    <source>
        <dbReference type="EMBL" id="MCY9230845.1"/>
    </source>
</evidence>
<proteinExistence type="predicted"/>
<sequence length="67" mass="7559">MNVTGLLFIGRQFKLISSQEVTNYAVNYLGNKLNIKDENILELAWEQTEEKADALLEQIVSDSSSEP</sequence>
<comment type="caution">
    <text evidence="1">The sequence shown here is derived from an EMBL/GenBank/DDBJ whole genome shotgun (WGS) entry which is preliminary data.</text>
</comment>
<accession>A0A9Q4HSF1</accession>
<dbReference type="Proteomes" id="UP001066278">
    <property type="component" value="Unassembled WGS sequence"/>
</dbReference>
<dbReference type="EMBL" id="JALAXJ010000017">
    <property type="protein sequence ID" value="MCY9230845.1"/>
    <property type="molecule type" value="Genomic_DNA"/>
</dbReference>
<evidence type="ECO:0000313" key="2">
    <source>
        <dbReference type="Proteomes" id="UP001066278"/>
    </source>
</evidence>
<protein>
    <submittedName>
        <fullName evidence="1">DUF2247 family protein</fullName>
    </submittedName>
</protein>
<organism evidence="1 2">
    <name type="scientific">Bacillus inaquosorum</name>
    <dbReference type="NCBI Taxonomy" id="483913"/>
    <lineage>
        <taxon>Bacteria</taxon>
        <taxon>Bacillati</taxon>
        <taxon>Bacillota</taxon>
        <taxon>Bacilli</taxon>
        <taxon>Bacillales</taxon>
        <taxon>Bacillaceae</taxon>
        <taxon>Bacillus</taxon>
    </lineage>
</organism>
<dbReference type="RefSeq" id="WP_268278046.1">
    <property type="nucleotide sequence ID" value="NZ_JALAJJ010000014.1"/>
</dbReference>
<name>A0A9Q4HSF1_9BACI</name>